<comment type="similarity">
    <text evidence="5">Belongs to the class-III pyridoxal-phosphate-dependent aminotransferase family.</text>
</comment>
<evidence type="ECO:0000256" key="1">
    <source>
        <dbReference type="ARBA" id="ARBA00001933"/>
    </source>
</evidence>
<dbReference type="CDD" id="cd00610">
    <property type="entry name" value="OAT_like"/>
    <property type="match status" value="1"/>
</dbReference>
<dbReference type="InterPro" id="IPR015421">
    <property type="entry name" value="PyrdxlP-dep_Trfase_major"/>
</dbReference>
<keyword evidence="2 6" id="KW-0032">Aminotransferase</keyword>
<dbReference type="Gene3D" id="3.40.640.10">
    <property type="entry name" value="Type I PLP-dependent aspartate aminotransferase-like (Major domain)"/>
    <property type="match status" value="1"/>
</dbReference>
<dbReference type="FunFam" id="3.40.640.10:FF:000100">
    <property type="entry name" value="Putative acetylornithine aminotransferase"/>
    <property type="match status" value="1"/>
</dbReference>
<dbReference type="Proteomes" id="UP000245468">
    <property type="component" value="Chromosome"/>
</dbReference>
<evidence type="ECO:0000313" key="6">
    <source>
        <dbReference type="EMBL" id="AWL08701.1"/>
    </source>
</evidence>
<dbReference type="KEGG" id="psez:HME7025_00831"/>
<keyword evidence="4 5" id="KW-0663">Pyridoxal phosphate</keyword>
<dbReference type="PANTHER" id="PTHR11986">
    <property type="entry name" value="AMINOTRANSFERASE CLASS III"/>
    <property type="match status" value="1"/>
</dbReference>
<comment type="cofactor">
    <cofactor evidence="1">
        <name>pyridoxal 5'-phosphate</name>
        <dbReference type="ChEBI" id="CHEBI:597326"/>
    </cofactor>
</comment>
<evidence type="ECO:0000256" key="3">
    <source>
        <dbReference type="ARBA" id="ARBA00022679"/>
    </source>
</evidence>
<keyword evidence="7" id="KW-1185">Reference proteome</keyword>
<dbReference type="SUPFAM" id="SSF53383">
    <property type="entry name" value="PLP-dependent transferases"/>
    <property type="match status" value="1"/>
</dbReference>
<evidence type="ECO:0000256" key="5">
    <source>
        <dbReference type="RuleBase" id="RU003560"/>
    </source>
</evidence>
<gene>
    <name evidence="6" type="primary">argD</name>
    <name evidence="6" type="ORF">HME7025_00831</name>
</gene>
<proteinExistence type="inferred from homology"/>
<dbReference type="PIRSF" id="PIRSF000521">
    <property type="entry name" value="Transaminase_4ab_Lys_Orn"/>
    <property type="match status" value="1"/>
</dbReference>
<dbReference type="GO" id="GO:0042802">
    <property type="term" value="F:identical protein binding"/>
    <property type="evidence" value="ECO:0007669"/>
    <property type="project" value="TreeGrafter"/>
</dbReference>
<dbReference type="EC" id="2.6.1.11" evidence="6"/>
<dbReference type="GO" id="GO:0003992">
    <property type="term" value="F:N2-acetyl-L-ornithine:2-oxoglutarate 5-aminotransferase activity"/>
    <property type="evidence" value="ECO:0007669"/>
    <property type="project" value="UniProtKB-EC"/>
</dbReference>
<dbReference type="GO" id="GO:0030170">
    <property type="term" value="F:pyridoxal phosphate binding"/>
    <property type="evidence" value="ECO:0007669"/>
    <property type="project" value="InterPro"/>
</dbReference>
<accession>A0A2S2DTH7</accession>
<protein>
    <submittedName>
        <fullName evidence="6">Acetylornithine transaminase</fullName>
        <ecNumber evidence="6">2.6.1.11</ecNumber>
    </submittedName>
</protein>
<name>A0A2S2DTH7_9BACT</name>
<dbReference type="InterPro" id="IPR050103">
    <property type="entry name" value="Class-III_PLP-dep_AT"/>
</dbReference>
<reference evidence="7" key="1">
    <citation type="submission" date="2018-05" db="EMBL/GenBank/DDBJ databases">
        <title>Pseudarcicella sp. HME7025 Genome sequencing and assembly.</title>
        <authorList>
            <person name="Kim H."/>
            <person name="Kang H."/>
            <person name="Joh K."/>
        </authorList>
    </citation>
    <scope>NUCLEOTIDE SEQUENCE [LARGE SCALE GENOMIC DNA]</scope>
    <source>
        <strain evidence="7">HME7025</strain>
    </source>
</reference>
<dbReference type="EMBL" id="CP029346">
    <property type="protein sequence ID" value="AWL08701.1"/>
    <property type="molecule type" value="Genomic_DNA"/>
</dbReference>
<dbReference type="Gene3D" id="3.90.1150.10">
    <property type="entry name" value="Aspartate Aminotransferase, domain 1"/>
    <property type="match status" value="1"/>
</dbReference>
<dbReference type="AlphaFoldDB" id="A0A2S2DTH7"/>
<dbReference type="InterPro" id="IPR015422">
    <property type="entry name" value="PyrdxlP-dep_Trfase_small"/>
</dbReference>
<evidence type="ECO:0000256" key="2">
    <source>
        <dbReference type="ARBA" id="ARBA00022576"/>
    </source>
</evidence>
<dbReference type="PANTHER" id="PTHR11986:SF79">
    <property type="entry name" value="ACETYLORNITHINE AMINOTRANSFERASE, MITOCHONDRIAL"/>
    <property type="match status" value="1"/>
</dbReference>
<sequence>MKLFDVYPLYPIELVKAQGVTLWDKKGQAYTDLYGGHAVISIGHSHPYYVAKLTEQLQNIGFYSNSVIIPGQEKLAEKLGQLSGYPDYQLFLTNSGAESNENALKLASFHTGRKKVVAFKNAFHGRTAGAVAVTDNPNIVAPINDTSHVSFLPFNQIEGLEEGITEETAAVIVEGIQGVGGIQVAGTDFLKALRKRCDETGAQLILDSVQCGYGRSGKFFSHQYAGIQPDMMTTAKGMGNGFPMGGVLIAPHFKASYGLLGTTFGGNHMACAAGNAVLDVIKEENLIENAAKIGQYLMDQLSLFTSVKEVRGKGLMIGIEFEQAVGPIRDTLLFDHHIFCGYAGKHTLRLLPSLAIDQKVADQFLESLTQVLKA</sequence>
<organism evidence="6 7">
    <name type="scientific">Aquirufa nivalisilvae</name>
    <dbReference type="NCBI Taxonomy" id="2516557"/>
    <lineage>
        <taxon>Bacteria</taxon>
        <taxon>Pseudomonadati</taxon>
        <taxon>Bacteroidota</taxon>
        <taxon>Cytophagia</taxon>
        <taxon>Cytophagales</taxon>
        <taxon>Flectobacillaceae</taxon>
        <taxon>Aquirufa</taxon>
    </lineage>
</organism>
<dbReference type="InterPro" id="IPR015424">
    <property type="entry name" value="PyrdxlP-dep_Trfase"/>
</dbReference>
<evidence type="ECO:0000256" key="4">
    <source>
        <dbReference type="ARBA" id="ARBA00022898"/>
    </source>
</evidence>
<keyword evidence="3 6" id="KW-0808">Transferase</keyword>
<evidence type="ECO:0000313" key="7">
    <source>
        <dbReference type="Proteomes" id="UP000245468"/>
    </source>
</evidence>
<dbReference type="Pfam" id="PF00202">
    <property type="entry name" value="Aminotran_3"/>
    <property type="match status" value="1"/>
</dbReference>
<dbReference type="InterPro" id="IPR005814">
    <property type="entry name" value="Aminotrans_3"/>
</dbReference>